<dbReference type="Gene3D" id="2.60.40.10">
    <property type="entry name" value="Immunoglobulins"/>
    <property type="match status" value="6"/>
</dbReference>
<dbReference type="GO" id="GO:0042995">
    <property type="term" value="C:cell projection"/>
    <property type="evidence" value="ECO:0007669"/>
    <property type="project" value="UniProtKB-SubCell"/>
</dbReference>
<dbReference type="PROSITE" id="PS50853">
    <property type="entry name" value="FN3"/>
    <property type="match status" value="1"/>
</dbReference>
<feature type="domain" description="Fibronectin type-III" evidence="14">
    <location>
        <begin position="456"/>
        <end position="550"/>
    </location>
</feature>
<organism evidence="15 16">
    <name type="scientific">Nakamurella alba</name>
    <dbReference type="NCBI Taxonomy" id="2665158"/>
    <lineage>
        <taxon>Bacteria</taxon>
        <taxon>Bacillati</taxon>
        <taxon>Actinomycetota</taxon>
        <taxon>Actinomycetes</taxon>
        <taxon>Nakamurellales</taxon>
        <taxon>Nakamurellaceae</taxon>
        <taxon>Nakamurella</taxon>
    </lineage>
</organism>
<dbReference type="InterPro" id="IPR013320">
    <property type="entry name" value="ConA-like_dom_sf"/>
</dbReference>
<evidence type="ECO:0000259" key="13">
    <source>
        <dbReference type="PROSITE" id="PS50093"/>
    </source>
</evidence>
<dbReference type="InterPro" id="IPR013431">
    <property type="entry name" value="Delta_60_rpt"/>
</dbReference>
<feature type="signal peptide" evidence="12">
    <location>
        <begin position="1"/>
        <end position="36"/>
    </location>
</feature>
<dbReference type="InterPro" id="IPR003961">
    <property type="entry name" value="FN3_dom"/>
</dbReference>
<keyword evidence="16" id="KW-1185">Reference proteome</keyword>
<dbReference type="CDD" id="cd00146">
    <property type="entry name" value="PKD"/>
    <property type="match status" value="5"/>
</dbReference>
<keyword evidence="8" id="KW-1015">Disulfide bond</keyword>
<dbReference type="GO" id="GO:0000272">
    <property type="term" value="P:polysaccharide catabolic process"/>
    <property type="evidence" value="ECO:0007669"/>
    <property type="project" value="UniProtKB-KW"/>
</dbReference>
<feature type="domain" description="PKD" evidence="13">
    <location>
        <begin position="1273"/>
        <end position="1355"/>
    </location>
</feature>
<dbReference type="InterPro" id="IPR011044">
    <property type="entry name" value="Quino_amine_DH_bsu"/>
</dbReference>
<keyword evidence="11" id="KW-0624">Polysaccharide degradation</keyword>
<dbReference type="Pfam" id="PF13385">
    <property type="entry name" value="Laminin_G_3"/>
    <property type="match status" value="2"/>
</dbReference>
<comment type="subcellular location">
    <subcellularLocation>
        <location evidence="2">Cell projection</location>
    </subcellularLocation>
    <subcellularLocation>
        <location evidence="1">Membrane</location>
        <topology evidence="1">Multi-pass membrane protein</topology>
    </subcellularLocation>
</comment>
<dbReference type="SUPFAM" id="SSF49899">
    <property type="entry name" value="Concanavalin A-like lectins/glucanases"/>
    <property type="match status" value="2"/>
</dbReference>
<evidence type="ECO:0000256" key="4">
    <source>
        <dbReference type="ARBA" id="ARBA00022729"/>
    </source>
</evidence>
<proteinExistence type="predicted"/>
<dbReference type="GO" id="GO:0016798">
    <property type="term" value="F:hydrolase activity, acting on glycosyl bonds"/>
    <property type="evidence" value="ECO:0007669"/>
    <property type="project" value="UniProtKB-KW"/>
</dbReference>
<keyword evidence="7" id="KW-0472">Membrane</keyword>
<dbReference type="SMART" id="SM00560">
    <property type="entry name" value="LamGL"/>
    <property type="match status" value="2"/>
</dbReference>
<comment type="caution">
    <text evidence="15">The sequence shown here is derived from an EMBL/GenBank/DDBJ whole genome shotgun (WGS) entry which is preliminary data.</text>
</comment>
<evidence type="ECO:0000256" key="1">
    <source>
        <dbReference type="ARBA" id="ARBA00004141"/>
    </source>
</evidence>
<dbReference type="InterPro" id="IPR006558">
    <property type="entry name" value="LamG-like"/>
</dbReference>
<dbReference type="PROSITE" id="PS50093">
    <property type="entry name" value="PKD"/>
    <property type="match status" value="5"/>
</dbReference>
<keyword evidence="3" id="KW-0812">Transmembrane</keyword>
<gene>
    <name evidence="15" type="ORF">GIS00_02135</name>
</gene>
<keyword evidence="10" id="KW-0378">Hydrolase</keyword>
<dbReference type="GO" id="GO:0005261">
    <property type="term" value="F:monoatomic cation channel activity"/>
    <property type="evidence" value="ECO:0007669"/>
    <property type="project" value="TreeGrafter"/>
</dbReference>
<evidence type="ECO:0000256" key="2">
    <source>
        <dbReference type="ARBA" id="ARBA00004316"/>
    </source>
</evidence>
<evidence type="ECO:0000256" key="8">
    <source>
        <dbReference type="ARBA" id="ARBA00023157"/>
    </source>
</evidence>
<evidence type="ECO:0000256" key="5">
    <source>
        <dbReference type="ARBA" id="ARBA00022737"/>
    </source>
</evidence>
<sequence length="1660" mass="169690">MPGTGRWRRPTSLLGTIALTIGGLVAVAAVAPAASAAPAPIADPPANMVTADGLPTTQINGVAWDQVVVGNTVYVGGEFTNARPAGAAAGTNLTTRNNALAYNLSTGALVTGWNPNVNRQIKTIAASPDGSRIYIGGSFTTVGGVTRNRIAAINASTGALITTFNAGVDYTVNAISATDTTVYVAGAFSSANGSTRTRLAAFNASNGALTGWNPSADRTVNSMVISPDGAVIVGGSFENVNGSAAYGLAKIDASSGALLPWNATNLIRNAGANASILSLSTDGTAIYGSGYHFGAGGNLEGVFSADPATGNIRWVEDCHGDTYDQYAAPTGVIYSVSHAHYCGNVGGFPQSDPWSINMRHALAFSKEATGTLLADPYGYYNFEGTPSPTLYSWFPEMDSGSYTGKDQAAWSVTGNDQYVVMGGEFPTVNGKAQQGLVRFAVKPIGPGKMGPQDSGAKFVPSVRAMPSGAARVSWQANSDMDGQTMTYTLTRNGQTVYTTTAKSVFWDRPAMGYIDTAVVPGTTYKYRLTATDLDGNTATGDIVDFVAQAGTGSTPYAQQVTADGAAPYFPLDEASGAVVYDNAGFADADSWNLTRGTAGAITGTTASTFNGSNSLAATRIAVQGPDTFTAQMWIRTTTTSGGKILGFGNNRTGLSGSYDRHVYMDNQGRIFFGVYPGFSATVNGSASYNDGQWHQITAQMSSAGMKLYVDAKLVGQRSDVTTGQSYQGFWKIGGDNLGGWPNQPSSNYFAGAIDEVALYPTALTRQQVNAQWVAAGRTSVIPAAPADNYGKAVYNDDPQLFWRLGESSGNAAADSGPNGDQGGIYQNGVGLGAAGALQGVANTAATFDGGDDFVASTNAYNNPKNYSEEAWFKTTSTNGGKIIGFGSNQSGSSGGYDRHVYLTQDGTVWFGTWTGQENKANSAPGYNDGRWHHVVATQSTTDGMKLYLDGQLVGTNPQTSAQDFSGYWRVGGDTQWGCCSGYFNGTIDEAAVYNKVLSASTVSNHYLLGTTGAPANQAPTAAFTSAATLLDATFDGTGSTDADGTIASYAWNFGDNSTGTGATPSHSYTAAGTYQVTLTVTDNRGATNAITKPVTVTAPPPNQAPTAAFTSAATFLDATFNGGGSTDTDGTIASYAWNFGDNTTGTGATPSHSYTAAGTYQVTLTVTDDKGATNAITKPVTVTAPPANQAPTASFTAQAMELTGNFDATASSDPDGTIASYAWNFGDGTSGTGKTVSHPYAAAGTYQVTLTVTDNKGATGTSTQPLQVTAPVPNQAPTANFTSSVENLTVNVESTSTDTDGTIAAVAWNFGDGATATGAAAVHTYTSAGTYQVRITVTDDDGATGTITKPVTVTAAPPANVAPTAAFTNTANGLTAAFNGSTSTDPDGTITAYSWNFGDGVTDLTSGATVSHPYAAAGTYQVSLTVTDDKGATNTVTKPVTVNAPVAAPIALDTFGRTTANGLGSAETGGAWTVAGGNANFSVSSGTGKIRMSAAGAGPSATLGAVSAANVDVKVDVSLDKAPTGGGIYMSLAARKTGTSEYRTTAKFLADGRVQLQLVKIVNGTSTTLQTVNVSGVTITPNSPVTIRLRTSGTSSVALSAKVWNTGGTEPAAWQASATDSANTIAAPGGIALYPYLSGSATSGAVVASVDNLRADALNP</sequence>
<evidence type="ECO:0000313" key="15">
    <source>
        <dbReference type="EMBL" id="MTD12744.1"/>
    </source>
</evidence>
<dbReference type="Proteomes" id="UP000460221">
    <property type="component" value="Unassembled WGS sequence"/>
</dbReference>
<dbReference type="Pfam" id="PF17164">
    <property type="entry name" value="DUF5122"/>
    <property type="match status" value="3"/>
</dbReference>
<name>A0A7K1FIM7_9ACTN</name>
<evidence type="ECO:0000256" key="11">
    <source>
        <dbReference type="ARBA" id="ARBA00023326"/>
    </source>
</evidence>
<protein>
    <submittedName>
        <fullName evidence="15">PKD domain-containing protein</fullName>
    </submittedName>
</protein>
<dbReference type="GO" id="GO:0005886">
    <property type="term" value="C:plasma membrane"/>
    <property type="evidence" value="ECO:0007669"/>
    <property type="project" value="TreeGrafter"/>
</dbReference>
<feature type="domain" description="PKD" evidence="13">
    <location>
        <begin position="1359"/>
        <end position="1449"/>
    </location>
</feature>
<dbReference type="GO" id="GO:0006816">
    <property type="term" value="P:calcium ion transport"/>
    <property type="evidence" value="ECO:0007669"/>
    <property type="project" value="TreeGrafter"/>
</dbReference>
<dbReference type="PANTHER" id="PTHR46730:SF1">
    <property type="entry name" value="PLAT DOMAIN-CONTAINING PROTEIN"/>
    <property type="match status" value="1"/>
</dbReference>
<evidence type="ECO:0000256" key="9">
    <source>
        <dbReference type="ARBA" id="ARBA00023273"/>
    </source>
</evidence>
<dbReference type="InterPro" id="IPR000601">
    <property type="entry name" value="PKD_dom"/>
</dbReference>
<keyword evidence="10" id="KW-0326">Glycosidase</keyword>
<evidence type="ECO:0000256" key="7">
    <source>
        <dbReference type="ARBA" id="ARBA00023136"/>
    </source>
</evidence>
<evidence type="ECO:0000256" key="10">
    <source>
        <dbReference type="ARBA" id="ARBA00023295"/>
    </source>
</evidence>
<dbReference type="SUPFAM" id="SSF50969">
    <property type="entry name" value="YVTN repeat-like/Quinoprotein amine dehydrogenase"/>
    <property type="match status" value="1"/>
</dbReference>
<keyword evidence="6" id="KW-1133">Transmembrane helix</keyword>
<dbReference type="InterPro" id="IPR001791">
    <property type="entry name" value="Laminin_G"/>
</dbReference>
<keyword evidence="11" id="KW-0119">Carbohydrate metabolism</keyword>
<dbReference type="Pfam" id="PF18911">
    <property type="entry name" value="PKD_4"/>
    <property type="match status" value="5"/>
</dbReference>
<dbReference type="SMART" id="SM00089">
    <property type="entry name" value="PKD"/>
    <property type="match status" value="5"/>
</dbReference>
<dbReference type="InterPro" id="IPR013783">
    <property type="entry name" value="Ig-like_fold"/>
</dbReference>
<feature type="domain" description="PKD" evidence="13">
    <location>
        <begin position="1187"/>
        <end position="1275"/>
    </location>
</feature>
<dbReference type="SUPFAM" id="SSF49299">
    <property type="entry name" value="PKD domain"/>
    <property type="match status" value="5"/>
</dbReference>
<reference evidence="15 16" key="1">
    <citation type="submission" date="2019-11" db="EMBL/GenBank/DDBJ databases">
        <authorList>
            <person name="Jiang L.-Q."/>
        </authorList>
    </citation>
    <scope>NUCLEOTIDE SEQUENCE [LARGE SCALE GENOMIC DNA]</scope>
    <source>
        <strain evidence="15 16">YIM 132087</strain>
    </source>
</reference>
<dbReference type="InterPro" id="IPR036116">
    <property type="entry name" value="FN3_sf"/>
</dbReference>
<dbReference type="InterPro" id="IPR035986">
    <property type="entry name" value="PKD_dom_sf"/>
</dbReference>
<dbReference type="EMBL" id="WLYK01000001">
    <property type="protein sequence ID" value="MTD12744.1"/>
    <property type="molecule type" value="Genomic_DNA"/>
</dbReference>
<evidence type="ECO:0000256" key="6">
    <source>
        <dbReference type="ARBA" id="ARBA00022989"/>
    </source>
</evidence>
<evidence type="ECO:0000259" key="14">
    <source>
        <dbReference type="PROSITE" id="PS50853"/>
    </source>
</evidence>
<dbReference type="CDD" id="cd00110">
    <property type="entry name" value="LamG"/>
    <property type="match status" value="1"/>
</dbReference>
<dbReference type="SUPFAM" id="SSF49265">
    <property type="entry name" value="Fibronectin type III"/>
    <property type="match status" value="1"/>
</dbReference>
<dbReference type="Gene3D" id="2.80.10.50">
    <property type="match status" value="1"/>
</dbReference>
<keyword evidence="9" id="KW-0966">Cell projection</keyword>
<dbReference type="InterPro" id="IPR022409">
    <property type="entry name" value="PKD/Chitinase_dom"/>
</dbReference>
<feature type="chain" id="PRO_5029796731" evidence="12">
    <location>
        <begin position="37"/>
        <end position="1660"/>
    </location>
</feature>
<keyword evidence="4 12" id="KW-0732">Signal</keyword>
<feature type="domain" description="PKD" evidence="13">
    <location>
        <begin position="1101"/>
        <end position="1189"/>
    </location>
</feature>
<accession>A0A7K1FIM7</accession>
<feature type="domain" description="PKD" evidence="13">
    <location>
        <begin position="1015"/>
        <end position="1103"/>
    </location>
</feature>
<keyword evidence="5" id="KW-0677">Repeat</keyword>
<dbReference type="PANTHER" id="PTHR46730">
    <property type="entry name" value="POLYCYSTIN-1"/>
    <property type="match status" value="1"/>
</dbReference>
<dbReference type="Gene3D" id="2.60.120.200">
    <property type="match status" value="2"/>
</dbReference>
<evidence type="ECO:0000313" key="16">
    <source>
        <dbReference type="Proteomes" id="UP000460221"/>
    </source>
</evidence>
<evidence type="ECO:0000256" key="12">
    <source>
        <dbReference type="SAM" id="SignalP"/>
    </source>
</evidence>
<evidence type="ECO:0000256" key="3">
    <source>
        <dbReference type="ARBA" id="ARBA00022692"/>
    </source>
</evidence>